<dbReference type="EMBL" id="CP165647">
    <property type="protein sequence ID" value="XDU62101.1"/>
    <property type="molecule type" value="Genomic_DNA"/>
</dbReference>
<sequence>MEYKEIITTITREEKDSGTEEIRIIFNDLEKFEINLSENNVEDLKKFFDIIFDYIVEEKKLIKFTLEDEKQDLYNEIVLDVLEQINNEISASKENFEKIFNLLGIF</sequence>
<dbReference type="AlphaFoldDB" id="A0AB39V3R6"/>
<protein>
    <submittedName>
        <fullName evidence="1">Uncharacterized protein</fullName>
    </submittedName>
</protein>
<accession>A0AB39V3R6</accession>
<name>A0AB39V3R6_9FUSO</name>
<organism evidence="1">
    <name type="scientific">Leptotrichia alba</name>
    <dbReference type="NCBI Taxonomy" id="3239304"/>
    <lineage>
        <taxon>Bacteria</taxon>
        <taxon>Fusobacteriati</taxon>
        <taxon>Fusobacteriota</taxon>
        <taxon>Fusobacteriia</taxon>
        <taxon>Fusobacteriales</taxon>
        <taxon>Leptotrichiaceae</taxon>
        <taxon>Leptotrichia</taxon>
    </lineage>
</organism>
<proteinExistence type="predicted"/>
<evidence type="ECO:0000313" key="1">
    <source>
        <dbReference type="EMBL" id="XDU62101.1"/>
    </source>
</evidence>
<reference evidence="1" key="1">
    <citation type="submission" date="2024-07" db="EMBL/GenBank/DDBJ databases">
        <authorList>
            <person name="Li X.-J."/>
            <person name="Wang X."/>
        </authorList>
    </citation>
    <scope>NUCLEOTIDE SEQUENCE</scope>
    <source>
        <strain evidence="1">HSP-536</strain>
    </source>
</reference>
<dbReference type="KEGG" id="lala:AB8B28_10740"/>
<dbReference type="RefSeq" id="WP_369715727.1">
    <property type="nucleotide sequence ID" value="NZ_CP165647.1"/>
</dbReference>
<gene>
    <name evidence="1" type="ORF">AB8B28_10740</name>
</gene>